<comment type="caution">
    <text evidence="1">The sequence shown here is derived from an EMBL/GenBank/DDBJ whole genome shotgun (WGS) entry which is preliminary data.</text>
</comment>
<gene>
    <name evidence="1" type="ORF">UT53_C0008G0002</name>
</gene>
<dbReference type="Proteomes" id="UP000034764">
    <property type="component" value="Unassembled WGS sequence"/>
</dbReference>
<reference evidence="1 2" key="1">
    <citation type="journal article" date="2015" name="Nature">
        <title>rRNA introns, odd ribosomes, and small enigmatic genomes across a large radiation of phyla.</title>
        <authorList>
            <person name="Brown C.T."/>
            <person name="Hug L.A."/>
            <person name="Thomas B.C."/>
            <person name="Sharon I."/>
            <person name="Castelle C.J."/>
            <person name="Singh A."/>
            <person name="Wilkins M.J."/>
            <person name="Williams K.H."/>
            <person name="Banfield J.F."/>
        </authorList>
    </citation>
    <scope>NUCLEOTIDE SEQUENCE [LARGE SCALE GENOMIC DNA]</scope>
</reference>
<protein>
    <submittedName>
        <fullName evidence="1">Uncharacterized protein</fullName>
    </submittedName>
</protein>
<dbReference type="EMBL" id="LBXD01000008">
    <property type="protein sequence ID" value="KKR23747.1"/>
    <property type="molecule type" value="Genomic_DNA"/>
</dbReference>
<evidence type="ECO:0000313" key="2">
    <source>
        <dbReference type="Proteomes" id="UP000034764"/>
    </source>
</evidence>
<accession>A0A0G0SDK7</accession>
<dbReference type="AlphaFoldDB" id="A0A0G0SDK7"/>
<organism evidence="1 2">
    <name type="scientific">Candidatus Yanofskybacteria bacterium GW2011_GWD2_39_48</name>
    <dbReference type="NCBI Taxonomy" id="1619031"/>
    <lineage>
        <taxon>Bacteria</taxon>
        <taxon>Candidatus Yanofskyibacteriota</taxon>
    </lineage>
</organism>
<evidence type="ECO:0000313" key="1">
    <source>
        <dbReference type="EMBL" id="KKR23747.1"/>
    </source>
</evidence>
<proteinExistence type="predicted"/>
<sequence>MSRNNNIEWVEKVIDGFTRENPTSPLTREQILYIKALASSDGMNTRELTAQEIELVRGAFLKRANQSSENDSEVGDLLNEN</sequence>
<name>A0A0G0SDK7_9BACT</name>